<reference evidence="2 3" key="1">
    <citation type="submission" date="2024-06" db="EMBL/GenBank/DDBJ databases">
        <title>Sorghum-associated microbial communities from plants grown in Nebraska, USA.</title>
        <authorList>
            <person name="Schachtman D."/>
        </authorList>
    </citation>
    <scope>NUCLEOTIDE SEQUENCE [LARGE SCALE GENOMIC DNA]</scope>
    <source>
        <strain evidence="2 3">2857</strain>
    </source>
</reference>
<evidence type="ECO:0000259" key="1">
    <source>
        <dbReference type="Pfam" id="PF25355"/>
    </source>
</evidence>
<sequence length="139" mass="14878">MENPVGTLSYDTNFKADFDDRVLAHLQIVIGAKLRRGESFHFSWKNEQSVGHGRTTVWLHPTVPLVYSYLGSRPPAINRQWVEALMTSANSVAGLQIVPEPADVPVAEPAAPLGEPAGLLTGAALPAAASEKPAVRAAR</sequence>
<evidence type="ECO:0000313" key="3">
    <source>
        <dbReference type="Proteomes" id="UP001549257"/>
    </source>
</evidence>
<comment type="caution">
    <text evidence="2">The sequence shown here is derived from an EMBL/GenBank/DDBJ whole genome shotgun (WGS) entry which is preliminary data.</text>
</comment>
<proteinExistence type="predicted"/>
<protein>
    <recommendedName>
        <fullName evidence="1">DUF7882 domain-containing protein</fullName>
    </recommendedName>
</protein>
<feature type="domain" description="DUF7882" evidence="1">
    <location>
        <begin position="6"/>
        <end position="100"/>
    </location>
</feature>
<accession>A0ABV2QNQ8</accession>
<keyword evidence="3" id="KW-1185">Reference proteome</keyword>
<dbReference type="InterPro" id="IPR057204">
    <property type="entry name" value="DUF7882"/>
</dbReference>
<dbReference type="EMBL" id="JBEPSJ010000001">
    <property type="protein sequence ID" value="MET4582163.1"/>
    <property type="molecule type" value="Genomic_DNA"/>
</dbReference>
<evidence type="ECO:0000313" key="2">
    <source>
        <dbReference type="EMBL" id="MET4582163.1"/>
    </source>
</evidence>
<organism evidence="2 3">
    <name type="scientific">Conyzicola nivalis</name>
    <dbReference type="NCBI Taxonomy" id="1477021"/>
    <lineage>
        <taxon>Bacteria</taxon>
        <taxon>Bacillati</taxon>
        <taxon>Actinomycetota</taxon>
        <taxon>Actinomycetes</taxon>
        <taxon>Micrococcales</taxon>
        <taxon>Microbacteriaceae</taxon>
        <taxon>Conyzicola</taxon>
    </lineage>
</organism>
<name>A0ABV2QNQ8_9MICO</name>
<dbReference type="Pfam" id="PF25355">
    <property type="entry name" value="DUF7882"/>
    <property type="match status" value="1"/>
</dbReference>
<dbReference type="Proteomes" id="UP001549257">
    <property type="component" value="Unassembled WGS sequence"/>
</dbReference>
<gene>
    <name evidence="2" type="ORF">ABIE21_001653</name>
</gene>